<dbReference type="Pfam" id="PF12706">
    <property type="entry name" value="Lactamase_B_2"/>
    <property type="match status" value="1"/>
</dbReference>
<sequence length="293" mass="33506">MVACLLFFGTGCEQFGSVPKGSRLELISQSKNYDQELSQFVNRRPKILETMGEGHGFWTNPLKRLTHNFFFNRNQTEPLMALPEDRGLVGSDFLDSKNTIKFIWLGHSTILVSMDNKIILIDPVFSQSASPLEGFLNRYQPPALSLDQLPKIDYILISHDHYDHLDMKTIKKFKDKDVKFISPLGVASHLESWGVKASQIVERDWWGDVNIDGLSFICAPAQHFSGRMGPINKMKTLWASWIVRGKTNSFYFSGDSGYDTHYKKIGQKFGPFDLVFMDSGQYNIRWKAVHNMP</sequence>
<dbReference type="InterPro" id="IPR036866">
    <property type="entry name" value="RibonucZ/Hydroxyglut_hydro"/>
</dbReference>
<feature type="domain" description="Metallo-beta-lactamase" evidence="1">
    <location>
        <begin position="119"/>
        <end position="290"/>
    </location>
</feature>
<evidence type="ECO:0000259" key="1">
    <source>
        <dbReference type="Pfam" id="PF12706"/>
    </source>
</evidence>
<dbReference type="GO" id="GO:0005737">
    <property type="term" value="C:cytoplasm"/>
    <property type="evidence" value="ECO:0007669"/>
    <property type="project" value="TreeGrafter"/>
</dbReference>
<protein>
    <recommendedName>
        <fullName evidence="1">Metallo-beta-lactamase domain-containing protein</fullName>
    </recommendedName>
</protein>
<accession>A0A382JFB2</accession>
<dbReference type="PANTHER" id="PTHR15032:SF4">
    <property type="entry name" value="N-ACYL-PHOSPHATIDYLETHANOLAMINE-HYDROLYZING PHOSPHOLIPASE D"/>
    <property type="match status" value="1"/>
</dbReference>
<organism evidence="2">
    <name type="scientific">marine metagenome</name>
    <dbReference type="NCBI Taxonomy" id="408172"/>
    <lineage>
        <taxon>unclassified sequences</taxon>
        <taxon>metagenomes</taxon>
        <taxon>ecological metagenomes</taxon>
    </lineage>
</organism>
<dbReference type="AlphaFoldDB" id="A0A382JFB2"/>
<name>A0A382JFB2_9ZZZZ</name>
<evidence type="ECO:0000313" key="2">
    <source>
        <dbReference type="EMBL" id="SVC09823.1"/>
    </source>
</evidence>
<dbReference type="SUPFAM" id="SSF56281">
    <property type="entry name" value="Metallo-hydrolase/oxidoreductase"/>
    <property type="match status" value="1"/>
</dbReference>
<proteinExistence type="predicted"/>
<gene>
    <name evidence="2" type="ORF">METZ01_LOCUS262677</name>
</gene>
<dbReference type="InterPro" id="IPR001279">
    <property type="entry name" value="Metallo-B-lactamas"/>
</dbReference>
<dbReference type="PANTHER" id="PTHR15032">
    <property type="entry name" value="N-ACYL-PHOSPHATIDYLETHANOLAMINE-HYDROLYZING PHOSPHOLIPASE D"/>
    <property type="match status" value="1"/>
</dbReference>
<reference evidence="2" key="1">
    <citation type="submission" date="2018-05" db="EMBL/GenBank/DDBJ databases">
        <authorList>
            <person name="Lanie J.A."/>
            <person name="Ng W.-L."/>
            <person name="Kazmierczak K.M."/>
            <person name="Andrzejewski T.M."/>
            <person name="Davidsen T.M."/>
            <person name="Wayne K.J."/>
            <person name="Tettelin H."/>
            <person name="Glass J.I."/>
            <person name="Rusch D."/>
            <person name="Podicherti R."/>
            <person name="Tsui H.-C.T."/>
            <person name="Winkler M.E."/>
        </authorList>
    </citation>
    <scope>NUCLEOTIDE SEQUENCE</scope>
</reference>
<dbReference type="Gene3D" id="3.60.15.10">
    <property type="entry name" value="Ribonuclease Z/Hydroxyacylglutathione hydrolase-like"/>
    <property type="match status" value="1"/>
</dbReference>
<dbReference type="EMBL" id="UINC01073439">
    <property type="protein sequence ID" value="SVC09823.1"/>
    <property type="molecule type" value="Genomic_DNA"/>
</dbReference>
<feature type="non-terminal residue" evidence="2">
    <location>
        <position position="293"/>
    </location>
</feature>